<feature type="coiled-coil region" evidence="1">
    <location>
        <begin position="1130"/>
        <end position="1194"/>
    </location>
</feature>
<keyword evidence="2" id="KW-1133">Transmembrane helix</keyword>
<keyword evidence="2" id="KW-0812">Transmembrane</keyword>
<feature type="transmembrane region" description="Helical" evidence="2">
    <location>
        <begin position="294"/>
        <end position="310"/>
    </location>
</feature>
<gene>
    <name evidence="3" type="ORF">PSON_ATCC_30995.1.T1600009</name>
</gene>
<dbReference type="PANTHER" id="PTHR46454">
    <property type="entry name" value="DYNEIN AXONEMAL HEAVY CHAIN 7-RELATED"/>
    <property type="match status" value="1"/>
</dbReference>
<keyword evidence="1" id="KW-0175">Coiled coil</keyword>
<sequence>MNSKLLIVESVLLCVSVIALLILKEWQGNVKIIKLLFSLSNISIFLLEIKKIGDSNYVLIAISMFLMMLYSYKELKQEKNEIPQIQILNTQLSERNNKVDQEIELPQQLPVIHSIHESNSSMNRDQNPPTADIKDINRQQSNNQGEKTDQQQTKQEQGMNYLGDNKRPSIQQKNNGPGVLITRQQSVAQIQPNLNVIKFQDDLGEIKFGILKTLKSVAYDQLGKEVECIFQTDRPFTKLLSTVEQTNQPRMQILYESQVENNQYVNDTLRGAMQLEDLGYGDKKIEKKISWQKIIKALILIIILKLNFVIIDNWNLHQLILIILISQRQIFQFKKLNAQQLEIKCELREMLIWITLIVLPMMSVILINLIDNGIGQCIMQISNWISLIITSKYNKSSQEQEQQQYQIFLWLFNVHFCIDNSTLFHLNVIYITHINNCFFKQFILFLKFIMNQQYLRKKLKIQSINDTPLIPKIMSTKIEQSQFMETNRKRYIKAFSPQRFHLPQIIQPQLTQMTPLRQRGKSESVREHSLGFLGPNDFVRLLQADQQLGQEFCYLNNYGNPYEWKVINYEDRKMDYFMTISGRGIIIHHSNFEEFLSIKQFENDRKLFYRLQKIEFFRNYLKQKTFVRWKKLSIKNKAQSISKELTTSYLLLDASLKRPIEEIHKYTQRIKGLVFFTPTQMSPVNQQKFIQKLKNSLSDFQQELAKNINLILKIVVDACQYSFSIFKEDQGYRQNLELIRNSQMEQKPLIIGDNSTQSMQFTMESNLRQFQQKLIKFARLIDYIQLESMITLMYNSIVNFLKVIKNANKQLKVGTTQFSWIVVEIYLQEGSIVFEPSLQGMQDIFVQTIEKAIDIIEQGIQSTRKQQELQNYGIGSSSNDLRQDLREYGRNNLKQYDYIEELGEELKFSYKQIEHYMVKIQILLDEFAKSQDQLLNSEVLKQQFQLIFEMQSEIETIENIVDIGFLRLNIQLFKLQMQTFFKNKIQIINQKVDLELRGKCTILYETIQDWHEKLKLKPQTLKQYVIHQDNYLLIKSNYEYIDQQIEEMHVYNRIYNHEQQTIPIKDVWDKIVTQYQQFQYRYYDLQNQYGLIQDKFEKEFRKLTPGFHQKVLQFCEQFENNKDINDINSISQLQGQLITLELEYEDLKQYANSLQIEKYHNEQLHEIKNKYVQFKELQIEIHKIKNQQQEWMREHFLDLNLSLIKTTYSNLLLKIENCKIFGQGQLPQIKIELVNQQKLYNVIEIIKQIKDYDQNIVAQVCKKDKQQDKNLLQLIMQICNNPVHPLFTTQYLYQLDINEQQDNLQQLLIIIQYENQTMNQLIKLEEFWKNHKLMIQKVKGTKDQYFIANLNQLSEQLDENILIINNILGQPNIDDLRKRIDLQLQNIFYLQDYINQLILLQDTQNYLTNVLSTQINQKNQSKEMKMYQQQEKQWKYLIRLFQQQKSLEIWVKDEKEKKFLKQIQQENSNCKSIIQQLNEQFDKKKYLFPRFNFLTNSQFNKVVSEVKHPAAMQQYLSLFFQNIYQFDYDQNKEAVTSLYSKENDQIPVKYCPMKGEIEDWFKTVEEGMKQGLRQILKNALKHADNYQQIMQYPIQIIYICMTITYTMMLDDILQNDEKDWNELFEFKLYEIQEQIKYLHSEKQSVKQQLRQIAIIMILNNQKYSIQEINLFKMNSDKDYFYIKQLKYIYDDENIIVNFLNNKIQYQFEFFGDQFNYHSWKQSEQSILLMNQAFQINRLPHLIGHYSKYYIITQYSQILGRYYKQIQITNNEYDFQYLLQCIYGSIQSNSLLILSGFQFIQQDDRLILYTIFNQISNALQQQLQIQDLEGRQLKLQNKHFLTLISEVHYPILSFKNIHVYQPDTIILWQALIQMLYKQETYEILLKLIQTLITVFGSDLFNFSRFNTFNQVTKTLKTIKLNDFFEVLQHHMDTEDRTLFNQIVNEYFPIRDANRYEMEQLNSLLNENNLILVYGLPNIGKSKLIQELFQLKIEQENTNQIDNALLQSTKQNHILYLELDAYDDEDLSNILQNSQQFNYYHYILNSKQKQISFRDEIFVFFNSLIYKNRNVIFESNDLSTQDPASLANFTLFYYNTNISNHQFLIQELKYINNLDLQTLLARNLINQIEQYYRLLQNFPYQLQYVLQQSAKILSIYYNEQQYSKFTQLDVDNISTYAIYILFCLILDGENKSRVINQIQMVIQERKLDQLFNQKSSYNNTILQYYFNQQELYAIQELQSHILFYGEISCNKSILAQLKSSSGLYFSRQTKSIELQEFFDEKLMTYRKDKQLCLSPPFGQVKHFIIEDVNVSNQCRYFIKHLNECNYMFDKKSNYTQKFISNMYLLGTSQEQTIQKYNQFKHFVFINTNRTPLIENIYTQIIINLTKDKVKQYLEQGYLNDGILKLKHKFKQQWHKQWCYHYLFDNNTIWYRILQPLIVINEPQQFINQFYFNVMRIIGGMMDIVDIDNLDKFIKELSFGDYMIEISIQQQKQIFDEIKKENVQNLFLHESHLQKIICIMRGWQYDQHILIQGRIGSGRNSFIRLASFIMQYEQKYNDIGLNDLLQNLDQQHHIIYVTNINENVYQFISYPNQYCFNIYQQSKVDFISQLHICILIEDMKEVNEYKRILYKTQIIRLFDWPKIFQQDVATQIINDRSIDNNLFCKIFEQSKGFIQQFLDQLYVFQKQYQQSKSENQRLIIIYQKVLNKIEEANNEFGTITNQYNKYNQDHQEVINQINIINNETSKDKLELADINQQINKINENINKGEQKIHKQQQQLNQQFQQYNKQRLQHYHIIQEFPFLQPLVMELVHLVDLPQLEQYQIEQVTLKYPSSSQQIQTIYQIAINICVYQQTLIQLQNNLHNDKVAVEEMKNKQQLRSMMIQQQEQQINIYQSKQRILADELDKITKIFEATRKCLKYLNNYSVQWQQNIFNLQQQQIQLIDINFVQSISQTYNQQIKQKQIDNLNLQCKLDYEDMQLLLNLKYQNEKNILLIIDPENLSQEYIQQFYPTALVWIFNLSNIVEIKRNYQTQQCFIIKDVIIEDLLNSQQWRSFILQFQQQQEAKIYFITHQIRHENRAQSLLRTIYYKKQDKEIESYALLHILQKENPDIFDKLIQQYDEENLTLINLGSLLDEDRPIMDPNYEQQLSLLISSQFNSIINLDVITQIQQLIDQQEQQKQYNGQFKFEIYHPLMVRFLLIYKGLQQSYIFDRRYYITMQQLLDKLIQVMDQIKGDSSERYWIISNHFTLQSMHLIEKQFRLEHHLLVKFILYTQIDLRNRTISSDQFLYIIGQQIQKDLSKYPKSITVSFIKQDQWEEIRYIMSLSPSFDDLHSQISRYPKDWQKWLDDTIQMPNEYEEKLQIFEKLIMIKAFKPRHLRRFINEYIKDRSMRHSTQIKTNKEYQSSEKQIIYVSSQLNKLVEDINIPIYRGQQELNQQYLFINLSHYPLSLQEQIIQSKYPHQIIENFEEDTLLDKTLLNCQKSFLQYNEQIRQNIKMYIPKVDGYTSELKKFTYSLCYMHFFIIQRNQLLNLNSQTYTLADLNLILKFNLPYFINTNTNSMFKIITDGIYNVPPEDILTIESIIHKHCNQQVNTENYQYLHFQTLPIGSDVWLDEMINRIPDTNDTYSIGYGHNNFTIYHQQNQQIIQQFQQLQTNNNHSNSNAILNINKTPQFKLVEPLTLIKLEQKLTRKFSFQKNDSKPFSQYYRKTALNIINKNKQNFQYIDAIDQYINIQIQKYNILIKMLSNYISINPDEYQLAYCPIELYQYLWYKPKSRLMLNNVVEMVNHNVNQLKALRDQQTRRYFDLSYLYIPQALLEYFKLQFSRKNGLNAWNLNIYTDISKCTEINHIQQQQLNDGSYLLGGLECQNCQWNMEKHKLIECGNSLSTSIPFILVSTLEGEQPQDLQIPIMDDNQILMTIELQSDLDQDTINIRKARIIIKGR</sequence>
<feature type="coiled-coil region" evidence="1">
    <location>
        <begin position="2852"/>
        <end position="2900"/>
    </location>
</feature>
<evidence type="ECO:0000313" key="3">
    <source>
        <dbReference type="EMBL" id="CAD8125548.1"/>
    </source>
</evidence>
<feature type="coiled-coil region" evidence="1">
    <location>
        <begin position="2692"/>
        <end position="2782"/>
    </location>
</feature>
<reference evidence="3" key="1">
    <citation type="submission" date="2021-01" db="EMBL/GenBank/DDBJ databases">
        <authorList>
            <consortium name="Genoscope - CEA"/>
            <person name="William W."/>
        </authorList>
    </citation>
    <scope>NUCLEOTIDE SEQUENCE</scope>
</reference>
<comment type="caution">
    <text evidence="3">The sequence shown here is derived from an EMBL/GenBank/DDBJ whole genome shotgun (WGS) entry which is preliminary data.</text>
</comment>
<organism evidence="3 4">
    <name type="scientific">Paramecium sonneborni</name>
    <dbReference type="NCBI Taxonomy" id="65129"/>
    <lineage>
        <taxon>Eukaryota</taxon>
        <taxon>Sar</taxon>
        <taxon>Alveolata</taxon>
        <taxon>Ciliophora</taxon>
        <taxon>Intramacronucleata</taxon>
        <taxon>Oligohymenophorea</taxon>
        <taxon>Peniculida</taxon>
        <taxon>Parameciidae</taxon>
        <taxon>Paramecium</taxon>
    </lineage>
</organism>
<accession>A0A8S1RC69</accession>
<keyword evidence="2" id="KW-0472">Membrane</keyword>
<dbReference type="EMBL" id="CAJJDN010000160">
    <property type="protein sequence ID" value="CAD8125548.1"/>
    <property type="molecule type" value="Genomic_DNA"/>
</dbReference>
<feature type="transmembrane region" description="Helical" evidence="2">
    <location>
        <begin position="351"/>
        <end position="370"/>
    </location>
</feature>
<protein>
    <submittedName>
        <fullName evidence="3">Uncharacterized protein</fullName>
    </submittedName>
</protein>
<dbReference type="Proteomes" id="UP000692954">
    <property type="component" value="Unassembled WGS sequence"/>
</dbReference>
<dbReference type="OrthoDB" id="299699at2759"/>
<proteinExistence type="predicted"/>
<evidence type="ECO:0000256" key="1">
    <source>
        <dbReference type="SAM" id="Coils"/>
    </source>
</evidence>
<dbReference type="PANTHER" id="PTHR46454:SF17">
    <property type="entry name" value="DYNEIN HEAVY CHAIN LINKER DOMAIN-CONTAINING PROTEIN"/>
    <property type="match status" value="1"/>
</dbReference>
<feature type="transmembrane region" description="Helical" evidence="2">
    <location>
        <begin position="6"/>
        <end position="23"/>
    </location>
</feature>
<feature type="transmembrane region" description="Helical" evidence="2">
    <location>
        <begin position="55"/>
        <end position="72"/>
    </location>
</feature>
<name>A0A8S1RC69_9CILI</name>
<keyword evidence="4" id="KW-1185">Reference proteome</keyword>
<evidence type="ECO:0000256" key="2">
    <source>
        <dbReference type="SAM" id="Phobius"/>
    </source>
</evidence>
<evidence type="ECO:0000313" key="4">
    <source>
        <dbReference type="Proteomes" id="UP000692954"/>
    </source>
</evidence>